<evidence type="ECO:0000313" key="1">
    <source>
        <dbReference type="EMBL" id="RDV16530.1"/>
    </source>
</evidence>
<dbReference type="Proteomes" id="UP000256708">
    <property type="component" value="Unassembled WGS sequence"/>
</dbReference>
<dbReference type="EMBL" id="QRGR01000004">
    <property type="protein sequence ID" value="RDV16530.1"/>
    <property type="molecule type" value="Genomic_DNA"/>
</dbReference>
<protein>
    <submittedName>
        <fullName evidence="1">Uncharacterized protein</fullName>
    </submittedName>
</protein>
<accession>A0A3D8LGJ1</accession>
<dbReference type="AlphaFoldDB" id="A0A3D8LGJ1"/>
<organism evidence="1 2">
    <name type="scientific">Pontibacter diazotrophicus</name>
    <dbReference type="NCBI Taxonomy" id="1400979"/>
    <lineage>
        <taxon>Bacteria</taxon>
        <taxon>Pseudomonadati</taxon>
        <taxon>Bacteroidota</taxon>
        <taxon>Cytophagia</taxon>
        <taxon>Cytophagales</taxon>
        <taxon>Hymenobacteraceae</taxon>
        <taxon>Pontibacter</taxon>
    </lineage>
</organism>
<proteinExistence type="predicted"/>
<dbReference type="RefSeq" id="WP_115564390.1">
    <property type="nucleotide sequence ID" value="NZ_QRGR01000004.1"/>
</dbReference>
<reference evidence="2" key="1">
    <citation type="submission" date="2018-08" db="EMBL/GenBank/DDBJ databases">
        <authorList>
            <person name="Liu Z.-W."/>
            <person name="Du Z.-J."/>
        </authorList>
    </citation>
    <scope>NUCLEOTIDE SEQUENCE [LARGE SCALE GENOMIC DNA]</scope>
    <source>
        <strain evidence="2">H4X</strain>
    </source>
</reference>
<evidence type="ECO:0000313" key="2">
    <source>
        <dbReference type="Proteomes" id="UP000256708"/>
    </source>
</evidence>
<gene>
    <name evidence="1" type="ORF">DXT99_04885</name>
</gene>
<comment type="caution">
    <text evidence="1">The sequence shown here is derived from an EMBL/GenBank/DDBJ whole genome shotgun (WGS) entry which is preliminary data.</text>
</comment>
<name>A0A3D8LGJ1_9BACT</name>
<keyword evidence="2" id="KW-1185">Reference proteome</keyword>
<sequence length="60" mass="6891">MEKQLPPDQALSEQIAKSLIEEGLIENDDCFKQLLTDGRVKESDWKLAFENIIQSKEQAQ</sequence>